<dbReference type="Pfam" id="PF00534">
    <property type="entry name" value="Glycos_transf_1"/>
    <property type="match status" value="1"/>
</dbReference>
<evidence type="ECO:0000313" key="3">
    <source>
        <dbReference type="EMBL" id="SHO48790.1"/>
    </source>
</evidence>
<sequence>MIKILHKMPNNDIHGGIQAFVANYARYMDRNKFKNDILVSCKEYYESEWNDSDIKYIEKTSDKGTLKKSLTKILEQDYDVFHLHTSYWMGYEMESIAMELGIKKVIVHSHGSSIYVNSDILKSKKLELHNEYKNRFTVNDATHFCACSQKAADWLYGTQIPKERIRIIKNAINIDKFSFNIEARNIMRKRLNFDGCFVIGNSGRFSAIKNHSFMIELFNKIFKENRNARLLLVGEGIEKDNIRYKIKKYGLENIVSIIDWTDKVELYLNAMDLFIMPSFFEGLGMAVIEAQSTGLKCLASDTVPEETEITENIKRLPLDLEMWYEETKKIMGGYNRKSALGQIRHAGYDIKEQVKIMEKLYSE</sequence>
<dbReference type="InterPro" id="IPR028098">
    <property type="entry name" value="Glyco_trans_4-like_N"/>
</dbReference>
<evidence type="ECO:0000259" key="2">
    <source>
        <dbReference type="Pfam" id="PF13439"/>
    </source>
</evidence>
<dbReference type="OrthoDB" id="9804196at2"/>
<dbReference type="RefSeq" id="WP_073588720.1">
    <property type="nucleotide sequence ID" value="NZ_FRFD01000005.1"/>
</dbReference>
<dbReference type="PANTHER" id="PTHR45947:SF3">
    <property type="entry name" value="SULFOQUINOVOSYL TRANSFERASE SQD2"/>
    <property type="match status" value="1"/>
</dbReference>
<dbReference type="PANTHER" id="PTHR45947">
    <property type="entry name" value="SULFOQUINOVOSYL TRANSFERASE SQD2"/>
    <property type="match status" value="1"/>
</dbReference>
<dbReference type="STRING" id="1121345.SAMN02745217_02035"/>
<gene>
    <name evidence="3" type="ORF">SAMN02745217_02035</name>
</gene>
<dbReference type="SUPFAM" id="SSF53756">
    <property type="entry name" value="UDP-Glycosyltransferase/glycogen phosphorylase"/>
    <property type="match status" value="1"/>
</dbReference>
<dbReference type="AlphaFoldDB" id="A0A1M7Y844"/>
<proteinExistence type="predicted"/>
<keyword evidence="3" id="KW-0808">Transferase</keyword>
<organism evidence="3 4">
    <name type="scientific">Anaerocolumna xylanovorans DSM 12503</name>
    <dbReference type="NCBI Taxonomy" id="1121345"/>
    <lineage>
        <taxon>Bacteria</taxon>
        <taxon>Bacillati</taxon>
        <taxon>Bacillota</taxon>
        <taxon>Clostridia</taxon>
        <taxon>Lachnospirales</taxon>
        <taxon>Lachnospiraceae</taxon>
        <taxon>Anaerocolumna</taxon>
    </lineage>
</organism>
<dbReference type="Gene3D" id="3.40.50.2000">
    <property type="entry name" value="Glycogen Phosphorylase B"/>
    <property type="match status" value="2"/>
</dbReference>
<dbReference type="InterPro" id="IPR001296">
    <property type="entry name" value="Glyco_trans_1"/>
</dbReference>
<evidence type="ECO:0000259" key="1">
    <source>
        <dbReference type="Pfam" id="PF00534"/>
    </source>
</evidence>
<keyword evidence="4" id="KW-1185">Reference proteome</keyword>
<dbReference type="Proteomes" id="UP000184612">
    <property type="component" value="Unassembled WGS sequence"/>
</dbReference>
<protein>
    <submittedName>
        <fullName evidence="3">Glycosyltransferase involved in cell wall bisynthesis</fullName>
    </submittedName>
</protein>
<reference evidence="3 4" key="1">
    <citation type="submission" date="2016-12" db="EMBL/GenBank/DDBJ databases">
        <authorList>
            <person name="Song W.-J."/>
            <person name="Kurnit D.M."/>
        </authorList>
    </citation>
    <scope>NUCLEOTIDE SEQUENCE [LARGE SCALE GENOMIC DNA]</scope>
    <source>
        <strain evidence="3 4">DSM 12503</strain>
    </source>
</reference>
<dbReference type="InterPro" id="IPR050194">
    <property type="entry name" value="Glycosyltransferase_grp1"/>
</dbReference>
<feature type="domain" description="Glycosyl transferase family 1" evidence="1">
    <location>
        <begin position="187"/>
        <end position="310"/>
    </location>
</feature>
<dbReference type="EMBL" id="FRFD01000005">
    <property type="protein sequence ID" value="SHO48790.1"/>
    <property type="molecule type" value="Genomic_DNA"/>
</dbReference>
<accession>A0A1M7Y844</accession>
<dbReference type="Pfam" id="PF13439">
    <property type="entry name" value="Glyco_transf_4"/>
    <property type="match status" value="1"/>
</dbReference>
<name>A0A1M7Y844_9FIRM</name>
<dbReference type="GO" id="GO:0016757">
    <property type="term" value="F:glycosyltransferase activity"/>
    <property type="evidence" value="ECO:0007669"/>
    <property type="project" value="InterPro"/>
</dbReference>
<evidence type="ECO:0000313" key="4">
    <source>
        <dbReference type="Proteomes" id="UP000184612"/>
    </source>
</evidence>
<feature type="domain" description="Glycosyltransferase subfamily 4-like N-terminal" evidence="2">
    <location>
        <begin position="15"/>
        <end position="175"/>
    </location>
</feature>